<proteinExistence type="predicted"/>
<evidence type="ECO:0000259" key="1">
    <source>
        <dbReference type="Pfam" id="PF07883"/>
    </source>
</evidence>
<sequence length="116" mass="12515">MSCDKEREGVLEACVAQTRALNELVEYAADSIVSKTIINKAVGTLTLFAFDKGQKLSEHTVPYDALVHIVDGKASLTIGGRNVDVSAGELVIMPANVPHSVTANERFKMLLTMIRA</sequence>
<dbReference type="CDD" id="cd02230">
    <property type="entry name" value="cupin_HP0902-like"/>
    <property type="match status" value="1"/>
</dbReference>
<reference evidence="2" key="1">
    <citation type="journal article" date="2014" name="Front. Microbiol.">
        <title>High frequency of phylogenetically diverse reductive dehalogenase-homologous genes in deep subseafloor sedimentary metagenomes.</title>
        <authorList>
            <person name="Kawai M."/>
            <person name="Futagami T."/>
            <person name="Toyoda A."/>
            <person name="Takaki Y."/>
            <person name="Nishi S."/>
            <person name="Hori S."/>
            <person name="Arai W."/>
            <person name="Tsubouchi T."/>
            <person name="Morono Y."/>
            <person name="Uchiyama I."/>
            <person name="Ito T."/>
            <person name="Fujiyama A."/>
            <person name="Inagaki F."/>
            <person name="Takami H."/>
        </authorList>
    </citation>
    <scope>NUCLEOTIDE SEQUENCE</scope>
    <source>
        <strain evidence="2">Expedition CK06-06</strain>
    </source>
</reference>
<dbReference type="EMBL" id="BARS01043000">
    <property type="protein sequence ID" value="GAG34915.1"/>
    <property type="molecule type" value="Genomic_DNA"/>
</dbReference>
<comment type="caution">
    <text evidence="2">The sequence shown here is derived from an EMBL/GenBank/DDBJ whole genome shotgun (WGS) entry which is preliminary data.</text>
</comment>
<name>X0WW46_9ZZZZ</name>
<dbReference type="PANTHER" id="PTHR37694:SF1">
    <property type="entry name" value="SLR8022 PROTEIN"/>
    <property type="match status" value="1"/>
</dbReference>
<dbReference type="PANTHER" id="PTHR37694">
    <property type="entry name" value="SLR8022 PROTEIN"/>
    <property type="match status" value="1"/>
</dbReference>
<organism evidence="2">
    <name type="scientific">marine sediment metagenome</name>
    <dbReference type="NCBI Taxonomy" id="412755"/>
    <lineage>
        <taxon>unclassified sequences</taxon>
        <taxon>metagenomes</taxon>
        <taxon>ecological metagenomes</taxon>
    </lineage>
</organism>
<accession>X0WW46</accession>
<dbReference type="SUPFAM" id="SSF51182">
    <property type="entry name" value="RmlC-like cupins"/>
    <property type="match status" value="1"/>
</dbReference>
<dbReference type="InterPro" id="IPR014710">
    <property type="entry name" value="RmlC-like_jellyroll"/>
</dbReference>
<feature type="domain" description="Cupin type-2" evidence="1">
    <location>
        <begin position="47"/>
        <end position="110"/>
    </location>
</feature>
<dbReference type="Pfam" id="PF07883">
    <property type="entry name" value="Cupin_2"/>
    <property type="match status" value="1"/>
</dbReference>
<dbReference type="AlphaFoldDB" id="X0WW46"/>
<dbReference type="InterPro" id="IPR011051">
    <property type="entry name" value="RmlC_Cupin_sf"/>
</dbReference>
<evidence type="ECO:0000313" key="2">
    <source>
        <dbReference type="EMBL" id="GAG34915.1"/>
    </source>
</evidence>
<gene>
    <name evidence="2" type="ORF">S01H1_65158</name>
</gene>
<protein>
    <recommendedName>
        <fullName evidence="1">Cupin type-2 domain-containing protein</fullName>
    </recommendedName>
</protein>
<dbReference type="InterPro" id="IPR013096">
    <property type="entry name" value="Cupin_2"/>
</dbReference>
<dbReference type="Gene3D" id="2.60.120.10">
    <property type="entry name" value="Jelly Rolls"/>
    <property type="match status" value="1"/>
</dbReference>